<evidence type="ECO:0000256" key="2">
    <source>
        <dbReference type="ARBA" id="ARBA00022692"/>
    </source>
</evidence>
<evidence type="ECO:0000256" key="6">
    <source>
        <dbReference type="SAM" id="Phobius"/>
    </source>
</evidence>
<dbReference type="InterPro" id="IPR049453">
    <property type="entry name" value="Memb_transporter_dom"/>
</dbReference>
<comment type="caution">
    <text evidence="8">The sequence shown here is derived from an EMBL/GenBank/DDBJ whole genome shotgun (WGS) entry which is preliminary data.</text>
</comment>
<feature type="transmembrane region" description="Helical" evidence="6">
    <location>
        <begin position="238"/>
        <end position="270"/>
    </location>
</feature>
<feature type="transmembrane region" description="Helical" evidence="6">
    <location>
        <begin position="179"/>
        <end position="203"/>
    </location>
</feature>
<sequence>MGDGENVGPGDQEPTEAAGPAADGPSGGRRILHLLGAVLVGVVLPAVVVGVLVGELGVSALFTGVVWGAVGAKLGGTRRMLYVTPLVGIVAGLGAYTAYDWWWAALLAATGAIAGAGYRFGWFAPLLMAPFAATFVTPVSTATSAVTFGAIVAVGTGYGIVIVRRFGAPAVVEGARYSLPVTAVIALAFGAVMGAAAAVGVALSWTEPYWVPEPVLVLIMYVLMGHRERIQDKALGTAVGAAAAVVVAIIAPPPWAMTALAVVAVLLAVLQRATYWRMYGLYTFALVLFLAAPGDVAHEAEERGFQILAGVALLIVGLAALHLIADRLARRYPQPELASNAPDA</sequence>
<feature type="domain" description="Integral membrane bound transporter" evidence="7">
    <location>
        <begin position="196"/>
        <end position="316"/>
    </location>
</feature>
<comment type="subcellular location">
    <subcellularLocation>
        <location evidence="1">Membrane</location>
        <topology evidence="1">Multi-pass membrane protein</topology>
    </subcellularLocation>
</comment>
<dbReference type="Proteomes" id="UP000292346">
    <property type="component" value="Unassembled WGS sequence"/>
</dbReference>
<dbReference type="EMBL" id="SJJZ01000003">
    <property type="protein sequence ID" value="TCC06051.1"/>
    <property type="molecule type" value="Genomic_DNA"/>
</dbReference>
<accession>A0A4R0H6Q7</accession>
<feature type="transmembrane region" description="Helical" evidence="6">
    <location>
        <begin position="79"/>
        <end position="99"/>
    </location>
</feature>
<evidence type="ECO:0000313" key="9">
    <source>
        <dbReference type="Proteomes" id="UP000292346"/>
    </source>
</evidence>
<feature type="region of interest" description="Disordered" evidence="5">
    <location>
        <begin position="1"/>
        <end position="24"/>
    </location>
</feature>
<protein>
    <recommendedName>
        <fullName evidence="7">Integral membrane bound transporter domain-containing protein</fullName>
    </recommendedName>
</protein>
<dbReference type="GO" id="GO:0016020">
    <property type="term" value="C:membrane"/>
    <property type="evidence" value="ECO:0007669"/>
    <property type="project" value="UniProtKB-SubCell"/>
</dbReference>
<gene>
    <name evidence="8" type="ORF">E0H45_29185</name>
</gene>
<dbReference type="Pfam" id="PF13515">
    <property type="entry name" value="FUSC_2"/>
    <property type="match status" value="1"/>
</dbReference>
<name>A0A4R0H6Q7_9ACTN</name>
<keyword evidence="9" id="KW-1185">Reference proteome</keyword>
<evidence type="ECO:0000256" key="1">
    <source>
        <dbReference type="ARBA" id="ARBA00004141"/>
    </source>
</evidence>
<evidence type="ECO:0000259" key="7">
    <source>
        <dbReference type="Pfam" id="PF13515"/>
    </source>
</evidence>
<evidence type="ECO:0000256" key="3">
    <source>
        <dbReference type="ARBA" id="ARBA00022989"/>
    </source>
</evidence>
<dbReference type="RefSeq" id="WP_131343172.1">
    <property type="nucleotide sequence ID" value="NZ_SJJZ01000003.1"/>
</dbReference>
<keyword evidence="2 6" id="KW-0812">Transmembrane</keyword>
<evidence type="ECO:0000256" key="5">
    <source>
        <dbReference type="SAM" id="MobiDB-lite"/>
    </source>
</evidence>
<evidence type="ECO:0000313" key="8">
    <source>
        <dbReference type="EMBL" id="TCC06051.1"/>
    </source>
</evidence>
<reference evidence="8 9" key="1">
    <citation type="submission" date="2019-02" db="EMBL/GenBank/DDBJ databases">
        <title>Kribbella capetownensis sp. nov. and Kribbella speibonae sp. nov., isolated from soil.</title>
        <authorList>
            <person name="Curtis S.M."/>
            <person name="Norton I."/>
            <person name="Everest G.J."/>
            <person name="Meyers P.R."/>
        </authorList>
    </citation>
    <scope>NUCLEOTIDE SEQUENCE [LARGE SCALE GENOMIC DNA]</scope>
    <source>
        <strain evidence="8 9">KCTC 29219</strain>
    </source>
</reference>
<keyword evidence="4 6" id="KW-0472">Membrane</keyword>
<organism evidence="8 9">
    <name type="scientific">Kribbella soli</name>
    <dbReference type="NCBI Taxonomy" id="1124743"/>
    <lineage>
        <taxon>Bacteria</taxon>
        <taxon>Bacillati</taxon>
        <taxon>Actinomycetota</taxon>
        <taxon>Actinomycetes</taxon>
        <taxon>Propionibacteriales</taxon>
        <taxon>Kribbellaceae</taxon>
        <taxon>Kribbella</taxon>
    </lineage>
</organism>
<dbReference type="AlphaFoldDB" id="A0A4R0H6Q7"/>
<keyword evidence="3 6" id="KW-1133">Transmembrane helix</keyword>
<feature type="transmembrane region" description="Helical" evidence="6">
    <location>
        <begin position="145"/>
        <end position="167"/>
    </location>
</feature>
<proteinExistence type="predicted"/>
<feature type="transmembrane region" description="Helical" evidence="6">
    <location>
        <begin position="209"/>
        <end position="226"/>
    </location>
</feature>
<feature type="transmembrane region" description="Helical" evidence="6">
    <location>
        <begin position="34"/>
        <end position="67"/>
    </location>
</feature>
<feature type="transmembrane region" description="Helical" evidence="6">
    <location>
        <begin position="305"/>
        <end position="325"/>
    </location>
</feature>
<evidence type="ECO:0000256" key="4">
    <source>
        <dbReference type="ARBA" id="ARBA00023136"/>
    </source>
</evidence>
<feature type="transmembrane region" description="Helical" evidence="6">
    <location>
        <begin position="276"/>
        <end position="293"/>
    </location>
</feature>